<comment type="subcellular location">
    <subcellularLocation>
        <location evidence="1">Membrane</location>
    </subcellularLocation>
</comment>
<dbReference type="PROSITE" id="PS00280">
    <property type="entry name" value="BPTI_KUNITZ_1"/>
    <property type="match status" value="3"/>
</dbReference>
<evidence type="ECO:0000313" key="12">
    <source>
        <dbReference type="EMBL" id="KAG7479362.1"/>
    </source>
</evidence>
<evidence type="ECO:0000313" key="11">
    <source>
        <dbReference type="EMBL" id="KAG7479361.1"/>
    </source>
</evidence>
<dbReference type="Proteomes" id="UP000693946">
    <property type="component" value="Linkage Group LG8"/>
</dbReference>
<comment type="caution">
    <text evidence="12">The sequence shown here is derived from an EMBL/GenBank/DDBJ whole genome shotgun (WGS) entry which is preliminary data.</text>
</comment>
<feature type="region of interest" description="Disordered" evidence="7">
    <location>
        <begin position="205"/>
        <end position="225"/>
    </location>
</feature>
<keyword evidence="3 11" id="KW-0722">Serine protease inhibitor</keyword>
<evidence type="ECO:0000256" key="4">
    <source>
        <dbReference type="ARBA" id="ARBA00023136"/>
    </source>
</evidence>
<evidence type="ECO:0000256" key="9">
    <source>
        <dbReference type="SAM" id="SignalP"/>
    </source>
</evidence>
<reference evidence="12" key="2">
    <citation type="submission" date="2021-03" db="EMBL/GenBank/DDBJ databases">
        <authorList>
            <person name="Guerrero-Cozar I."/>
            <person name="Gomez-Garrido J."/>
            <person name="Berbel C."/>
            <person name="Martinez-Blanch J.F."/>
            <person name="Alioto T."/>
            <person name="Claros M.G."/>
            <person name="Gagnaire P.A."/>
            <person name="Manchado M."/>
        </authorList>
    </citation>
    <scope>NUCLEOTIDE SEQUENCE</scope>
    <source>
        <strain evidence="12">Sse05_10M</strain>
        <tissue evidence="12">Blood</tissue>
    </source>
</reference>
<dbReference type="EMBL" id="JAGKHQ010000020">
    <property type="protein sequence ID" value="KAG7479362.1"/>
    <property type="molecule type" value="Genomic_DNA"/>
</dbReference>
<dbReference type="InterPro" id="IPR013980">
    <property type="entry name" value="MANSC_dom"/>
</dbReference>
<keyword evidence="4 8" id="KW-0472">Membrane</keyword>
<keyword evidence="8" id="KW-1133">Transmembrane helix</keyword>
<dbReference type="GO" id="GO:0016020">
    <property type="term" value="C:membrane"/>
    <property type="evidence" value="ECO:0007669"/>
    <property type="project" value="UniProtKB-SubCell"/>
</dbReference>
<keyword evidence="5" id="KW-1015">Disulfide bond</keyword>
<feature type="domain" description="BPTI/Kunitz inhibitor" evidence="10">
    <location>
        <begin position="130"/>
        <end position="180"/>
    </location>
</feature>
<keyword evidence="13" id="KW-1185">Reference proteome</keyword>
<keyword evidence="6" id="KW-0325">Glycoprotein</keyword>
<protein>
    <submittedName>
        <fullName evidence="11">Kunitz-type serine protease inhibitor 6-like</fullName>
    </submittedName>
</protein>
<dbReference type="EMBL" id="JAGKHQ010000020">
    <property type="protein sequence ID" value="KAG7479361.1"/>
    <property type="molecule type" value="Genomic_DNA"/>
</dbReference>
<dbReference type="FunFam" id="4.10.410.10:FF:000020">
    <property type="entry name" value="Collagen, type VI, alpha 3"/>
    <property type="match status" value="2"/>
</dbReference>
<keyword evidence="2 11" id="KW-0646">Protease inhibitor</keyword>
<dbReference type="PANTHER" id="PTHR47247:SF1">
    <property type="entry name" value="KUNITZ-TYPE PROTEASE INHIBITOR 2"/>
    <property type="match status" value="1"/>
</dbReference>
<dbReference type="AlphaFoldDB" id="A0AAV6Q0Q2"/>
<feature type="transmembrane region" description="Helical" evidence="8">
    <location>
        <begin position="376"/>
        <end position="400"/>
    </location>
</feature>
<name>A0AAV6Q0Q2_SOLSE</name>
<dbReference type="PROSITE" id="PS50279">
    <property type="entry name" value="BPTI_KUNITZ_2"/>
    <property type="match status" value="3"/>
</dbReference>
<gene>
    <name evidence="12" type="ORF">JOB18_023795</name>
</gene>
<evidence type="ECO:0000256" key="3">
    <source>
        <dbReference type="ARBA" id="ARBA00022900"/>
    </source>
</evidence>
<dbReference type="FunFam" id="4.10.410.10:FF:000004">
    <property type="entry name" value="Tissue factor pathway inhibitor"/>
    <property type="match status" value="1"/>
</dbReference>
<dbReference type="GO" id="GO:0004867">
    <property type="term" value="F:serine-type endopeptidase inhibitor activity"/>
    <property type="evidence" value="ECO:0007669"/>
    <property type="project" value="UniProtKB-KW"/>
</dbReference>
<evidence type="ECO:0000313" key="13">
    <source>
        <dbReference type="Proteomes" id="UP000693946"/>
    </source>
</evidence>
<dbReference type="Pfam" id="PF00014">
    <property type="entry name" value="Kunitz_BPTI"/>
    <property type="match status" value="3"/>
</dbReference>
<sequence length="441" mass="48989">MKPLRLPLGLLFCVLVRFGLAQECDWDIHKSELLVSDSARRLGDPVEVSNPEDCQEQCCLKADCDAALVGYPADAPHLLCELLSCSDQDQDHCALTDSSQFQFYRKRAAGSEPLLTKAEPKTNDTNNINCRLPSKVGSCRAAFPKFYYDVTNQTCRRFTYGGCGANANNFETQEECEVTCSGVTGSVLPDDSTAAPSLEYANKNPRRAVPFNQGPVETEAPSQPKATEMSAEEYAEKCEAEPEVGFCRAAFQRWYYNRKSGECKSFIYGGCKGNKNNYVTEKSCKDTCAVSVLPSSKKSPNDEVSTEYRDECMVSPDAGPCRAAFLNFYYDHQTGSCQSFLYGGCRGNANRYLSPEECMDHCSDDGTFFHQARKRWTAASFLFVTLAVISALLLVTLFLITMRRRRLSRRLSTSDKEELLPSEQSSVESLTLPPSPKPQEA</sequence>
<feature type="domain" description="BPTI/Kunitz inhibitor" evidence="10">
    <location>
        <begin position="312"/>
        <end position="362"/>
    </location>
</feature>
<dbReference type="InterPro" id="IPR020901">
    <property type="entry name" value="Prtase_inh_Kunz-CS"/>
</dbReference>
<keyword evidence="8" id="KW-0812">Transmembrane</keyword>
<evidence type="ECO:0000256" key="2">
    <source>
        <dbReference type="ARBA" id="ARBA00022690"/>
    </source>
</evidence>
<dbReference type="CDD" id="cd00109">
    <property type="entry name" value="Kunitz-type"/>
    <property type="match status" value="2"/>
</dbReference>
<evidence type="ECO:0000256" key="7">
    <source>
        <dbReference type="SAM" id="MobiDB-lite"/>
    </source>
</evidence>
<evidence type="ECO:0000256" key="6">
    <source>
        <dbReference type="ARBA" id="ARBA00023180"/>
    </source>
</evidence>
<dbReference type="InterPro" id="IPR002223">
    <property type="entry name" value="Kunitz_BPTI"/>
</dbReference>
<keyword evidence="9" id="KW-0732">Signal</keyword>
<organism evidence="12 13">
    <name type="scientific">Solea senegalensis</name>
    <name type="common">Senegalese sole</name>
    <dbReference type="NCBI Taxonomy" id="28829"/>
    <lineage>
        <taxon>Eukaryota</taxon>
        <taxon>Metazoa</taxon>
        <taxon>Chordata</taxon>
        <taxon>Craniata</taxon>
        <taxon>Vertebrata</taxon>
        <taxon>Euteleostomi</taxon>
        <taxon>Actinopterygii</taxon>
        <taxon>Neopterygii</taxon>
        <taxon>Teleostei</taxon>
        <taxon>Neoteleostei</taxon>
        <taxon>Acanthomorphata</taxon>
        <taxon>Carangaria</taxon>
        <taxon>Pleuronectiformes</taxon>
        <taxon>Pleuronectoidei</taxon>
        <taxon>Soleidae</taxon>
        <taxon>Solea</taxon>
    </lineage>
</organism>
<dbReference type="SMART" id="SM00131">
    <property type="entry name" value="KU"/>
    <property type="match status" value="3"/>
</dbReference>
<feature type="domain" description="BPTI/Kunitz inhibitor" evidence="10">
    <location>
        <begin position="238"/>
        <end position="288"/>
    </location>
</feature>
<evidence type="ECO:0000256" key="5">
    <source>
        <dbReference type="ARBA" id="ARBA00023157"/>
    </source>
</evidence>
<evidence type="ECO:0000256" key="1">
    <source>
        <dbReference type="ARBA" id="ARBA00004370"/>
    </source>
</evidence>
<proteinExistence type="predicted"/>
<feature type="signal peptide" evidence="9">
    <location>
        <begin position="1"/>
        <end position="21"/>
    </location>
</feature>
<dbReference type="PANTHER" id="PTHR47247">
    <property type="entry name" value="KUNITZ-TYPE PROTEASE INHIBITOR 2"/>
    <property type="match status" value="1"/>
</dbReference>
<evidence type="ECO:0000256" key="8">
    <source>
        <dbReference type="SAM" id="Phobius"/>
    </source>
</evidence>
<evidence type="ECO:0000259" key="10">
    <source>
        <dbReference type="PROSITE" id="PS50279"/>
    </source>
</evidence>
<feature type="chain" id="PRO_5044715007" evidence="9">
    <location>
        <begin position="22"/>
        <end position="441"/>
    </location>
</feature>
<reference evidence="12 13" key="1">
    <citation type="journal article" date="2021" name="Sci. Rep.">
        <title>Chromosome anchoring in Senegalese sole (Solea senegalensis) reveals sex-associated markers and genome rearrangements in flatfish.</title>
        <authorList>
            <person name="Guerrero-Cozar I."/>
            <person name="Gomez-Garrido J."/>
            <person name="Berbel C."/>
            <person name="Martinez-Blanch J.F."/>
            <person name="Alioto T."/>
            <person name="Claros M.G."/>
            <person name="Gagnaire P.A."/>
            <person name="Manchado M."/>
        </authorList>
    </citation>
    <scope>NUCLEOTIDE SEQUENCE [LARGE SCALE GENOMIC DNA]</scope>
    <source>
        <strain evidence="12">Sse05_10M</strain>
    </source>
</reference>
<dbReference type="Pfam" id="PF07502">
    <property type="entry name" value="MANEC"/>
    <property type="match status" value="1"/>
</dbReference>
<accession>A0AAV6Q0Q2</accession>
<feature type="region of interest" description="Disordered" evidence="7">
    <location>
        <begin position="413"/>
        <end position="441"/>
    </location>
</feature>